<evidence type="ECO:0000313" key="3">
    <source>
        <dbReference type="Proteomes" id="UP000631670"/>
    </source>
</evidence>
<name>A0ABR9HT76_9PSEU</name>
<protein>
    <submittedName>
        <fullName evidence="2">Uncharacterized protein CbrC (UPF0167 family)</fullName>
    </submittedName>
</protein>
<dbReference type="SUPFAM" id="SSF54909">
    <property type="entry name" value="Dimeric alpha+beta barrel"/>
    <property type="match status" value="2"/>
</dbReference>
<organism evidence="2 3">
    <name type="scientific">Amycolatopsis lexingtonensis</name>
    <dbReference type="NCBI Taxonomy" id="218822"/>
    <lineage>
        <taxon>Bacteria</taxon>
        <taxon>Bacillati</taxon>
        <taxon>Actinomycetota</taxon>
        <taxon>Actinomycetes</taxon>
        <taxon>Pseudonocardiales</taxon>
        <taxon>Pseudonocardiaceae</taxon>
        <taxon>Amycolatopsis</taxon>
    </lineage>
</organism>
<dbReference type="EMBL" id="JADBEG010000001">
    <property type="protein sequence ID" value="MBE1494132.1"/>
    <property type="molecule type" value="Genomic_DNA"/>
</dbReference>
<proteinExistence type="predicted"/>
<keyword evidence="3" id="KW-1185">Reference proteome</keyword>
<feature type="domain" description="EthD" evidence="1">
    <location>
        <begin position="18"/>
        <end position="103"/>
    </location>
</feature>
<dbReference type="Pfam" id="PF07110">
    <property type="entry name" value="EthD"/>
    <property type="match status" value="1"/>
</dbReference>
<accession>A0ABR9HT76</accession>
<dbReference type="InterPro" id="IPR011008">
    <property type="entry name" value="Dimeric_a/b-barrel"/>
</dbReference>
<sequence length="240" mass="26900">MTTPEPTTKLVYLARRNPALSAAEFVVRWRQHSLLAGSMPLIRPGIVQTAHCLNLFDRTVFARAALDYDGVNFLTLTGPEVATTMWQHDEMMELLQPDELATFSTYARHFTLTTHEHVASPGGMRPYCLAFFLKRDRASTNEEFLAALTEAHGEVAAGTRRGVVNAVVDRPPGYNFDAVTELWFDTAEELRACTRAPAFQDTYLKRRAELCDEMRTIAMATRLSHARPAIDEATAVDRPL</sequence>
<comment type="caution">
    <text evidence="2">The sequence shown here is derived from an EMBL/GenBank/DDBJ whole genome shotgun (WGS) entry which is preliminary data.</text>
</comment>
<dbReference type="InterPro" id="IPR009799">
    <property type="entry name" value="EthD_dom"/>
</dbReference>
<dbReference type="RefSeq" id="WP_086863622.1">
    <property type="nucleotide sequence ID" value="NZ_JADBEG010000001.1"/>
</dbReference>
<evidence type="ECO:0000313" key="2">
    <source>
        <dbReference type="EMBL" id="MBE1494132.1"/>
    </source>
</evidence>
<dbReference type="Proteomes" id="UP000631670">
    <property type="component" value="Unassembled WGS sequence"/>
</dbReference>
<reference evidence="2 3" key="1">
    <citation type="submission" date="2020-10" db="EMBL/GenBank/DDBJ databases">
        <title>Sequencing the genomes of 1000 actinobacteria strains.</title>
        <authorList>
            <person name="Klenk H.-P."/>
        </authorList>
    </citation>
    <scope>NUCLEOTIDE SEQUENCE [LARGE SCALE GENOMIC DNA]</scope>
    <source>
        <strain evidence="2 3">DSM 44653</strain>
    </source>
</reference>
<gene>
    <name evidence="2" type="ORF">H4696_001232</name>
</gene>
<dbReference type="Gene3D" id="3.30.70.100">
    <property type="match status" value="2"/>
</dbReference>
<evidence type="ECO:0000259" key="1">
    <source>
        <dbReference type="Pfam" id="PF07110"/>
    </source>
</evidence>